<dbReference type="FunFam" id="3.40.50.2000:FF:000032">
    <property type="entry name" value="3-deoxy-D-manno-octulosonic acid transferase"/>
    <property type="match status" value="1"/>
</dbReference>
<dbReference type="EMBL" id="AUZX01014413">
    <property type="protein sequence ID" value="EQD32371.1"/>
    <property type="molecule type" value="Genomic_DNA"/>
</dbReference>
<evidence type="ECO:0000256" key="2">
    <source>
        <dbReference type="ARBA" id="ARBA00012621"/>
    </source>
</evidence>
<reference evidence="8" key="1">
    <citation type="submission" date="2013-08" db="EMBL/GenBank/DDBJ databases">
        <authorList>
            <person name="Mendez C."/>
            <person name="Richter M."/>
            <person name="Ferrer M."/>
            <person name="Sanchez J."/>
        </authorList>
    </citation>
    <scope>NUCLEOTIDE SEQUENCE</scope>
</reference>
<dbReference type="GO" id="GO:0043842">
    <property type="term" value="F:Kdo transferase activity"/>
    <property type="evidence" value="ECO:0007669"/>
    <property type="project" value="UniProtKB-EC"/>
</dbReference>
<keyword evidence="3 8" id="KW-0808">Transferase</keyword>
<name>T0YAX4_9ZZZZ</name>
<protein>
    <recommendedName>
        <fullName evidence="2">lipid IVA 3-deoxy-D-manno-octulosonic acid transferase</fullName>
        <ecNumber evidence="2">2.4.99.12</ecNumber>
    </recommendedName>
    <alternativeName>
        <fullName evidence="4">Lipid IV(A) 3-deoxy-D-manno-octulosonic acid transferase</fullName>
    </alternativeName>
</protein>
<keyword evidence="6" id="KW-0812">Transmembrane</keyword>
<feature type="transmembrane region" description="Helical" evidence="6">
    <location>
        <begin position="6"/>
        <end position="28"/>
    </location>
</feature>
<dbReference type="Pfam" id="PF04413">
    <property type="entry name" value="Glycos_transf_N"/>
    <property type="match status" value="1"/>
</dbReference>
<dbReference type="PANTHER" id="PTHR42755">
    <property type="entry name" value="3-DEOXY-MANNO-OCTULOSONATE CYTIDYLYLTRANSFERASE"/>
    <property type="match status" value="1"/>
</dbReference>
<comment type="similarity">
    <text evidence="1">Belongs to the glycosyltransferase group 1 family. Glycosyltransferase 30 subfamily.</text>
</comment>
<dbReference type="Gene3D" id="3.40.50.11720">
    <property type="entry name" value="3-Deoxy-D-manno-octulosonic-acid transferase, N-terminal domain"/>
    <property type="match status" value="1"/>
</dbReference>
<keyword evidence="6" id="KW-1133">Transmembrane helix</keyword>
<evidence type="ECO:0000256" key="6">
    <source>
        <dbReference type="SAM" id="Phobius"/>
    </source>
</evidence>
<dbReference type="InterPro" id="IPR007507">
    <property type="entry name" value="Glycos_transf_N"/>
</dbReference>
<evidence type="ECO:0000313" key="8">
    <source>
        <dbReference type="EMBL" id="EQD32371.1"/>
    </source>
</evidence>
<dbReference type="NCBIfam" id="NF004388">
    <property type="entry name" value="PRK05749.1-4"/>
    <property type="match status" value="1"/>
</dbReference>
<dbReference type="SUPFAM" id="SSF53756">
    <property type="entry name" value="UDP-Glycosyltransferase/glycogen phosphorylase"/>
    <property type="match status" value="1"/>
</dbReference>
<comment type="caution">
    <text evidence="8">The sequence shown here is derived from an EMBL/GenBank/DDBJ whole genome shotgun (WGS) entry which is preliminary data.</text>
</comment>
<dbReference type="GO" id="GO:0009245">
    <property type="term" value="P:lipid A biosynthetic process"/>
    <property type="evidence" value="ECO:0007669"/>
    <property type="project" value="TreeGrafter"/>
</dbReference>
<dbReference type="InterPro" id="IPR038107">
    <property type="entry name" value="Glycos_transf_N_sf"/>
</dbReference>
<proteinExistence type="inferred from homology"/>
<sequence>MEDRVLARLLYTLLLYLLAPLMLVRLMLRGLRNRDYLRRWRDRFGYVPRLTGARSIWLHAVSVGEVNALARLVEGLLARHPEVPLILTTGTPTGLARVRQLFGQRVHHAYLPYDLPGVVRRFFARTRPRLGVIAETEIWPNLYTTAGRQRVPLMIVNARLSERSMRGFAILPGVRLISTALEAVVQVLAQSEADAERYRRLGARSERVRVVGNLKFDMAVADSVRGAGAQVRVALGSARPVWIAASTHEAEEQAVLHAHAAVLRALPEALLLIAPRHPERFRAVAQAARAADFSVSTRSSDDIPASRSQCFVLDSLGELMTYYAAADLAFVGGSLAPIGGHNALEPAALAVPVLVGPHTFNFQDITEALLASGAAWRIAQAAALGDAVLALLQDAPARARMGAAALGVIERGRGALAEIETAIERELAASARAAPVTAAAR</sequence>
<evidence type="ECO:0000256" key="1">
    <source>
        <dbReference type="ARBA" id="ARBA00006380"/>
    </source>
</evidence>
<gene>
    <name evidence="8" type="ORF">B1A_19534</name>
</gene>
<organism evidence="8">
    <name type="scientific">mine drainage metagenome</name>
    <dbReference type="NCBI Taxonomy" id="410659"/>
    <lineage>
        <taxon>unclassified sequences</taxon>
        <taxon>metagenomes</taxon>
        <taxon>ecological metagenomes</taxon>
    </lineage>
</organism>
<dbReference type="FunFam" id="3.40.50.11720:FF:000001">
    <property type="entry name" value="3-deoxy-D-manno-octulosonic acid transferase"/>
    <property type="match status" value="1"/>
</dbReference>
<evidence type="ECO:0000256" key="3">
    <source>
        <dbReference type="ARBA" id="ARBA00022679"/>
    </source>
</evidence>
<dbReference type="AlphaFoldDB" id="T0YAX4"/>
<comment type="catalytic activity">
    <reaction evidence="5">
        <text>lipid IVA (E. coli) + CMP-3-deoxy-beta-D-manno-octulosonate = alpha-Kdo-(2-&gt;6)-lipid IVA (E. coli) + CMP + H(+)</text>
        <dbReference type="Rhea" id="RHEA:28066"/>
        <dbReference type="ChEBI" id="CHEBI:15378"/>
        <dbReference type="ChEBI" id="CHEBI:58603"/>
        <dbReference type="ChEBI" id="CHEBI:60364"/>
        <dbReference type="ChEBI" id="CHEBI:60377"/>
        <dbReference type="ChEBI" id="CHEBI:85987"/>
        <dbReference type="EC" id="2.4.99.12"/>
    </reaction>
</comment>
<dbReference type="PANTHER" id="PTHR42755:SF1">
    <property type="entry name" value="3-DEOXY-D-MANNO-OCTULOSONIC ACID TRANSFERASE, MITOCHONDRIAL-RELATED"/>
    <property type="match status" value="1"/>
</dbReference>
<feature type="domain" description="3-deoxy-D-manno-octulosonic-acid transferase N-terminal" evidence="7">
    <location>
        <begin position="39"/>
        <end position="218"/>
    </location>
</feature>
<evidence type="ECO:0000259" key="7">
    <source>
        <dbReference type="Pfam" id="PF04413"/>
    </source>
</evidence>
<evidence type="ECO:0000256" key="5">
    <source>
        <dbReference type="ARBA" id="ARBA00049183"/>
    </source>
</evidence>
<dbReference type="Gene3D" id="3.40.50.2000">
    <property type="entry name" value="Glycogen Phosphorylase B"/>
    <property type="match status" value="1"/>
</dbReference>
<dbReference type="GO" id="GO:0005886">
    <property type="term" value="C:plasma membrane"/>
    <property type="evidence" value="ECO:0007669"/>
    <property type="project" value="TreeGrafter"/>
</dbReference>
<keyword evidence="6" id="KW-0472">Membrane</keyword>
<evidence type="ECO:0000256" key="4">
    <source>
        <dbReference type="ARBA" id="ARBA00031445"/>
    </source>
</evidence>
<dbReference type="EC" id="2.4.99.12" evidence="2"/>
<dbReference type="InterPro" id="IPR039901">
    <property type="entry name" value="Kdotransferase"/>
</dbReference>
<reference evidence="8" key="2">
    <citation type="journal article" date="2014" name="ISME J.">
        <title>Microbial stratification in low pH oxic and suboxic macroscopic growths along an acid mine drainage.</title>
        <authorList>
            <person name="Mendez-Garcia C."/>
            <person name="Mesa V."/>
            <person name="Sprenger R.R."/>
            <person name="Richter M."/>
            <person name="Diez M.S."/>
            <person name="Solano J."/>
            <person name="Bargiela R."/>
            <person name="Golyshina O.V."/>
            <person name="Manteca A."/>
            <person name="Ramos J.L."/>
            <person name="Gallego J.R."/>
            <person name="Llorente I."/>
            <person name="Martins Dos Santos V.A."/>
            <person name="Jensen O.N."/>
            <person name="Pelaez A.I."/>
            <person name="Sanchez J."/>
            <person name="Ferrer M."/>
        </authorList>
    </citation>
    <scope>NUCLEOTIDE SEQUENCE</scope>
</reference>
<accession>T0YAX4</accession>